<dbReference type="AlphaFoldDB" id="A0A563UCN8"/>
<feature type="domain" description="Secretion system C-terminal sorting" evidence="2">
    <location>
        <begin position="1033"/>
        <end position="1101"/>
    </location>
</feature>
<keyword evidence="4" id="KW-1185">Reference proteome</keyword>
<sequence>MIRYFLYGFLCLWQLLAYNAASAQATYDWTGAVNSTWTTAGNWVVTPATASAIPSAATDKIRIGVTRTFTNQPTTSTAVTCDSLTVGTANVVALLNNPLLTIPSAITLTINNTFTVNSISMYHGSIGTANTRTTFTLVGTGSVTCNGNVQIGNNTSPPTGLIIGIGALNGTVYSRLSAQMPTFNIGGNVYLNSTGNNADGVNFPEFMLDNGNVTIGGRIITQNTNTFSGTQASPTVAIRGLFQLDNSATNTTSLTLTNNAAINEPIAAGQVIDFTNNGTSSCTVIYASTTGSQTVYSGVTARIGRANFTYDNLTLTGPSTKVVQGNYTTGTPGLTVGGNLLTQGGAVNMLTNGSQIQVAGNWTNSAATTQGAGDIDINGFLSTSGTLTLGAGNLYVAGNYTNSGTFTYGTGTVIYDGTAQTLLDNGNGTTYRNVNFTGGGTKTMSAGNFAVAPVGILTMSSSSVLNVTGNFTLQSSTTSTASVDAIPTGSSITGNVNVQRMLVGGNGKAANGAYTARGYRMLSSPVQIGTSRLYALNYIGLTALTGGPGTGFTVNNSNPTIYLYREDVTPSNTTFNSGKHKGILNINGNLVDVSGGPTGISVPIGNGYIFYFVGNTTNPATKASANPTTGPENTIITATGNLNQQNVLVSLWYTPAGATGGTTGKLSFNSALGTSAGYNMVGNPYAATLDLNSVISTNSSATGIQNSIYVLDNVNPGQQYVVYSPAGGSSPRANRYLASGQGFIVKAKAANSTLTFQEANKAVASQPSPLLMGIPLATQNGPTGLYVKMERDSLIADYCGVYFSGSSSANFNDEDAKDLDGTSSQIYMSSYTADGVRTAVNHMPDYVNGSRVRLYINTSADGIHKLRVEDVRNIDTLYNIWLKDKYKKDSLDIRRYGTYNFNVVRSDTATYGGNRFELVIRRKPLPPYQLIDFAAAKTTEGIKLNWKTYNEGNFTGFTVEKLQPSTGQYVPLYNQQSNSKTNYAYTDLTPQKGVNTYRLQQNDIDGKITWSKPVSISVADDPTPTIKTNLISVYPNPAAAMINVSVNPQTPANGYTAKIYNYTGAVVSRQKVNGNNWTQDVTQLQPGTYIIELNKADGELVGRSKFIKR</sequence>
<evidence type="ECO:0000259" key="2">
    <source>
        <dbReference type="Pfam" id="PF18962"/>
    </source>
</evidence>
<dbReference type="NCBIfam" id="TIGR04183">
    <property type="entry name" value="Por_Secre_tail"/>
    <property type="match status" value="1"/>
</dbReference>
<dbReference type="InterPro" id="IPR026444">
    <property type="entry name" value="Secre_tail"/>
</dbReference>
<evidence type="ECO:0000313" key="3">
    <source>
        <dbReference type="EMBL" id="TWR29029.1"/>
    </source>
</evidence>
<keyword evidence="1" id="KW-0732">Signal</keyword>
<dbReference type="Proteomes" id="UP000320042">
    <property type="component" value="Unassembled WGS sequence"/>
</dbReference>
<protein>
    <submittedName>
        <fullName evidence="3">T9SS type A sorting domain-containing protein</fullName>
    </submittedName>
</protein>
<gene>
    <name evidence="3" type="ORF">FPZ43_12270</name>
</gene>
<comment type="caution">
    <text evidence="3">The sequence shown here is derived from an EMBL/GenBank/DDBJ whole genome shotgun (WGS) entry which is preliminary data.</text>
</comment>
<feature type="chain" id="PRO_5021895615" evidence="1">
    <location>
        <begin position="24"/>
        <end position="1109"/>
    </location>
</feature>
<dbReference type="RefSeq" id="WP_146382213.1">
    <property type="nucleotide sequence ID" value="NZ_VOEJ01000005.1"/>
</dbReference>
<dbReference type="Pfam" id="PF18962">
    <property type="entry name" value="Por_Secre_tail"/>
    <property type="match status" value="1"/>
</dbReference>
<proteinExistence type="predicted"/>
<feature type="signal peptide" evidence="1">
    <location>
        <begin position="1"/>
        <end position="23"/>
    </location>
</feature>
<dbReference type="EMBL" id="VOEJ01000005">
    <property type="protein sequence ID" value="TWR29029.1"/>
    <property type="molecule type" value="Genomic_DNA"/>
</dbReference>
<name>A0A563UCN8_9SPHI</name>
<evidence type="ECO:0000313" key="4">
    <source>
        <dbReference type="Proteomes" id="UP000320042"/>
    </source>
</evidence>
<accession>A0A563UCN8</accession>
<dbReference type="OrthoDB" id="101122at2"/>
<organism evidence="3 4">
    <name type="scientific">Mucilaginibacter pallidiroseus</name>
    <dbReference type="NCBI Taxonomy" id="2599295"/>
    <lineage>
        <taxon>Bacteria</taxon>
        <taxon>Pseudomonadati</taxon>
        <taxon>Bacteroidota</taxon>
        <taxon>Sphingobacteriia</taxon>
        <taxon>Sphingobacteriales</taxon>
        <taxon>Sphingobacteriaceae</taxon>
        <taxon>Mucilaginibacter</taxon>
    </lineage>
</organism>
<reference evidence="3 4" key="1">
    <citation type="submission" date="2019-07" db="EMBL/GenBank/DDBJ databases">
        <authorList>
            <person name="Kim J."/>
        </authorList>
    </citation>
    <scope>NUCLEOTIDE SEQUENCE [LARGE SCALE GENOMIC DNA]</scope>
    <source>
        <strain evidence="4">dk17</strain>
    </source>
</reference>
<evidence type="ECO:0000256" key="1">
    <source>
        <dbReference type="SAM" id="SignalP"/>
    </source>
</evidence>